<reference evidence="2" key="1">
    <citation type="submission" date="2022-06" db="EMBL/GenBank/DDBJ databases">
        <title>Alkalicoccobacillus porphyridii sp. nov., isolated from a marine red alga, Porphyridium purpureum and reclassification of Shouchella plakortidis and Shouchella gibsonii as Alkalicoccobacillus plakortidis comb. nov. and Alkalicoccobacillus gibsonii comb. nov.</title>
        <authorList>
            <person name="Kim K.H."/>
            <person name="Lee J.K."/>
            <person name="Han D.M."/>
            <person name="Baek J.H."/>
            <person name="Jeon C.O."/>
        </authorList>
    </citation>
    <scope>NUCLEOTIDE SEQUENCE</scope>
    <source>
        <strain evidence="2">DSM 19153</strain>
    </source>
</reference>
<organism evidence="2 3">
    <name type="scientific">Alkalicoccobacillus plakortidis</name>
    <dbReference type="NCBI Taxonomy" id="444060"/>
    <lineage>
        <taxon>Bacteria</taxon>
        <taxon>Bacillati</taxon>
        <taxon>Bacillota</taxon>
        <taxon>Bacilli</taxon>
        <taxon>Bacillales</taxon>
        <taxon>Bacillaceae</taxon>
        <taxon>Alkalicoccobacillus</taxon>
    </lineage>
</organism>
<dbReference type="InterPro" id="IPR029479">
    <property type="entry name" value="Nitroreductase"/>
</dbReference>
<evidence type="ECO:0000313" key="3">
    <source>
        <dbReference type="Proteomes" id="UP001203665"/>
    </source>
</evidence>
<dbReference type="Proteomes" id="UP001203665">
    <property type="component" value="Unassembled WGS sequence"/>
</dbReference>
<sequence>MNIMLGNHSIVWLSEYREFLNAFVQDGIDFNLCFILGTNFDEVNQHYGERGYRFSLLEAGHIMQNMNLVASSLNLGIAPIGGFIDDAANERIPLINFKTIYLVPVGEQMK</sequence>
<evidence type="ECO:0000259" key="1">
    <source>
        <dbReference type="Pfam" id="PF00881"/>
    </source>
</evidence>
<comment type="caution">
    <text evidence="2">The sequence shown here is derived from an EMBL/GenBank/DDBJ whole genome shotgun (WGS) entry which is preliminary data.</text>
</comment>
<accession>A0ABT0XLL4</accession>
<gene>
    <name evidence="2" type="ORF">NDM98_14845</name>
</gene>
<dbReference type="Pfam" id="PF00881">
    <property type="entry name" value="Nitroreductase"/>
    <property type="match status" value="1"/>
</dbReference>
<dbReference type="InterPro" id="IPR000415">
    <property type="entry name" value="Nitroreductase-like"/>
</dbReference>
<dbReference type="SUPFAM" id="SSF55469">
    <property type="entry name" value="FMN-dependent nitroreductase-like"/>
    <property type="match status" value="1"/>
</dbReference>
<feature type="domain" description="Nitroreductase" evidence="1">
    <location>
        <begin position="21"/>
        <end position="106"/>
    </location>
</feature>
<dbReference type="Gene3D" id="3.40.109.10">
    <property type="entry name" value="NADH Oxidase"/>
    <property type="match status" value="1"/>
</dbReference>
<name>A0ABT0XLL4_9BACI</name>
<dbReference type="EMBL" id="JAMQJY010000002">
    <property type="protein sequence ID" value="MCM2676620.1"/>
    <property type="molecule type" value="Genomic_DNA"/>
</dbReference>
<dbReference type="RefSeq" id="WP_251609430.1">
    <property type="nucleotide sequence ID" value="NZ_JAMQJY010000002.1"/>
</dbReference>
<proteinExistence type="predicted"/>
<keyword evidence="3" id="KW-1185">Reference proteome</keyword>
<protein>
    <submittedName>
        <fullName evidence="2">Nitroreductase family protein</fullName>
    </submittedName>
</protein>
<evidence type="ECO:0000313" key="2">
    <source>
        <dbReference type="EMBL" id="MCM2676620.1"/>
    </source>
</evidence>